<evidence type="ECO:0000313" key="5">
    <source>
        <dbReference type="Proteomes" id="UP000288805"/>
    </source>
</evidence>
<dbReference type="Pfam" id="PF03108">
    <property type="entry name" value="DBD_Tnp_Mut"/>
    <property type="match status" value="1"/>
</dbReference>
<feature type="compositionally biased region" description="Basic and acidic residues" evidence="2">
    <location>
        <begin position="587"/>
        <end position="605"/>
    </location>
</feature>
<organism evidence="4 5">
    <name type="scientific">Vitis vinifera</name>
    <name type="common">Grape</name>
    <dbReference type="NCBI Taxonomy" id="29760"/>
    <lineage>
        <taxon>Eukaryota</taxon>
        <taxon>Viridiplantae</taxon>
        <taxon>Streptophyta</taxon>
        <taxon>Embryophyta</taxon>
        <taxon>Tracheophyta</taxon>
        <taxon>Spermatophyta</taxon>
        <taxon>Magnoliopsida</taxon>
        <taxon>eudicotyledons</taxon>
        <taxon>Gunneridae</taxon>
        <taxon>Pentapetalae</taxon>
        <taxon>rosids</taxon>
        <taxon>Vitales</taxon>
        <taxon>Vitaceae</taxon>
        <taxon>Viteae</taxon>
        <taxon>Vitis</taxon>
    </lineage>
</organism>
<dbReference type="PANTHER" id="PTHR31973:SF195">
    <property type="entry name" value="MUDR FAMILY TRANSPOSASE"/>
    <property type="match status" value="1"/>
</dbReference>
<evidence type="ECO:0000256" key="2">
    <source>
        <dbReference type="SAM" id="MobiDB-lite"/>
    </source>
</evidence>
<evidence type="ECO:0000313" key="4">
    <source>
        <dbReference type="EMBL" id="RVW75756.1"/>
    </source>
</evidence>
<name>A0A438GU66_VITVI</name>
<dbReference type="InterPro" id="IPR018289">
    <property type="entry name" value="MULE_transposase_dom"/>
</dbReference>
<evidence type="ECO:0000256" key="1">
    <source>
        <dbReference type="PROSITE-ProRule" id="PRU00325"/>
    </source>
</evidence>
<keyword evidence="1" id="KW-0479">Metal-binding</keyword>
<feature type="region of interest" description="Disordered" evidence="2">
    <location>
        <begin position="587"/>
        <end position="615"/>
    </location>
</feature>
<sequence length="698" mass="80717">MRRMHYTLKFNPRIIQDLKDEDDLDNVVSHSDDFANVYIVESPLGPPPTFPSSNASCDASPNTMMLSRGFASRCADSEYTPLELNRFREAILGSRHTFKNADEFWNAIYQMSLAGRFQYKYKKNSLTHMSVKCSIQGCPWKIIAHAVEGNEILRVYTYQVNHNHIAQDECSSKVRVSSKRGDVVVEDMFRTIQEYIPRQICKDFERDHGVQLTYNQAWHLKEKAKERLYGSPRASYVFLPWLCHRLREINPETIVEYTSHEGHFKQLFIAHAFSIQGFTMGCRLVLAIDSCHLNGSYKGALLFAIAYDADNGMFPLAMGVVGSENYEDWYWFLEKLKGILDGQEVIIISDRHQGILRSVLELFGVENYAYCYRLVKENFSSFFNRQNIRGKKRKEDALLLLDNIAYARLDIDYNEAFEKLVRFNADLARWVAENSPEHWAMSKFLKKRWDKMKTNIAESFNACLREERHQTIYTLLLMHMDKLITMLDTHMRGTDKWKSVVGPKTEEKLMSNIMRFAPITVMPYLGGTFKVFTGEVYLVMDMQQHKCTCLTWKMSRLPCPHQVKTEESYEESWAKLRIQLPRVNPDCKEKKQRESAIKPILDDSRSQQSNASNGARFGVETKKLQPLQASHSKVLRNQPFVARISQHFCTPGEDSLVLRKYFAALLGVCEISQTPLFSCEMAPEASRSLLPTLGDIFH</sequence>
<gene>
    <name evidence="4" type="ORF">CK203_048809</name>
</gene>
<keyword evidence="1" id="KW-0862">Zinc</keyword>
<comment type="caution">
    <text evidence="4">The sequence shown here is derived from an EMBL/GenBank/DDBJ whole genome shotgun (WGS) entry which is preliminary data.</text>
</comment>
<dbReference type="InterPro" id="IPR004332">
    <property type="entry name" value="Transposase_MuDR"/>
</dbReference>
<feature type="domain" description="SWIM-type" evidence="3">
    <location>
        <begin position="532"/>
        <end position="570"/>
    </location>
</feature>
<dbReference type="Proteomes" id="UP000288805">
    <property type="component" value="Unassembled WGS sequence"/>
</dbReference>
<reference evidence="4 5" key="1">
    <citation type="journal article" date="2018" name="PLoS Genet.">
        <title>Population sequencing reveals clonal diversity and ancestral inbreeding in the grapevine cultivar Chardonnay.</title>
        <authorList>
            <person name="Roach M.J."/>
            <person name="Johnson D.L."/>
            <person name="Bohlmann J."/>
            <person name="van Vuuren H.J."/>
            <person name="Jones S.J."/>
            <person name="Pretorius I.S."/>
            <person name="Schmidt S.A."/>
            <person name="Borneman A.R."/>
        </authorList>
    </citation>
    <scope>NUCLEOTIDE SEQUENCE [LARGE SCALE GENOMIC DNA]</scope>
    <source>
        <strain evidence="5">cv. Chardonnay</strain>
        <tissue evidence="4">Leaf</tissue>
    </source>
</reference>
<accession>A0A438GU66</accession>
<protein>
    <recommendedName>
        <fullName evidence="3">SWIM-type domain-containing protein</fullName>
    </recommendedName>
</protein>
<evidence type="ECO:0000259" key="3">
    <source>
        <dbReference type="PROSITE" id="PS50966"/>
    </source>
</evidence>
<proteinExistence type="predicted"/>
<keyword evidence="1" id="KW-0863">Zinc-finger</keyword>
<dbReference type="Pfam" id="PF10551">
    <property type="entry name" value="MULE"/>
    <property type="match status" value="1"/>
</dbReference>
<dbReference type="GO" id="GO:0008270">
    <property type="term" value="F:zinc ion binding"/>
    <property type="evidence" value="ECO:0007669"/>
    <property type="project" value="UniProtKB-KW"/>
</dbReference>
<dbReference type="InterPro" id="IPR007527">
    <property type="entry name" value="Znf_SWIM"/>
</dbReference>
<dbReference type="PROSITE" id="PS50966">
    <property type="entry name" value="ZF_SWIM"/>
    <property type="match status" value="1"/>
</dbReference>
<dbReference type="EMBL" id="QGNW01000342">
    <property type="protein sequence ID" value="RVW75756.1"/>
    <property type="molecule type" value="Genomic_DNA"/>
</dbReference>
<dbReference type="PANTHER" id="PTHR31973">
    <property type="entry name" value="POLYPROTEIN, PUTATIVE-RELATED"/>
    <property type="match status" value="1"/>
</dbReference>
<dbReference type="AlphaFoldDB" id="A0A438GU66"/>